<dbReference type="PANTHER" id="PTHR31002">
    <property type="entry name" value="SERIPAUPERIN"/>
    <property type="match status" value="1"/>
</dbReference>
<dbReference type="KEGG" id="ndi:NDAI_0H01300"/>
<dbReference type="OMA" id="FSDAQAH"/>
<dbReference type="RefSeq" id="XP_003671547.1">
    <property type="nucleotide sequence ID" value="XM_003671499.1"/>
</dbReference>
<dbReference type="PROSITE" id="PS00724">
    <property type="entry name" value="SRP1_TIP1"/>
    <property type="match status" value="1"/>
</dbReference>
<feature type="region of interest" description="Disordered" evidence="1">
    <location>
        <begin position="166"/>
        <end position="205"/>
    </location>
</feature>
<dbReference type="GO" id="GO:0031505">
    <property type="term" value="P:fungal-type cell wall organization"/>
    <property type="evidence" value="ECO:0007669"/>
    <property type="project" value="TreeGrafter"/>
</dbReference>
<accession>G0WEU3</accession>
<keyword evidence="2" id="KW-0732">Signal</keyword>
<evidence type="ECO:0000313" key="4">
    <source>
        <dbReference type="Proteomes" id="UP000000689"/>
    </source>
</evidence>
<dbReference type="eggNOG" id="ENOG502RZ9R">
    <property type="taxonomic scope" value="Eukaryota"/>
</dbReference>
<dbReference type="GO" id="GO:0000324">
    <property type="term" value="C:fungal-type vacuole"/>
    <property type="evidence" value="ECO:0007669"/>
    <property type="project" value="TreeGrafter"/>
</dbReference>
<dbReference type="STRING" id="1071378.G0WEU3"/>
<dbReference type="OrthoDB" id="4069694at2759"/>
<feature type="chain" id="PRO_5003411211" description="Temperature shock-inducible protein 1" evidence="2">
    <location>
        <begin position="20"/>
        <end position="233"/>
    </location>
</feature>
<dbReference type="EMBL" id="HE580274">
    <property type="protein sequence ID" value="CCD26304.1"/>
    <property type="molecule type" value="Genomic_DNA"/>
</dbReference>
<feature type="signal peptide" evidence="2">
    <location>
        <begin position="1"/>
        <end position="19"/>
    </location>
</feature>
<dbReference type="GO" id="GO:0009277">
    <property type="term" value="C:fungal-type cell wall"/>
    <property type="evidence" value="ECO:0007669"/>
    <property type="project" value="TreeGrafter"/>
</dbReference>
<evidence type="ECO:0008006" key="5">
    <source>
        <dbReference type="Google" id="ProtNLM"/>
    </source>
</evidence>
<dbReference type="Proteomes" id="UP000000689">
    <property type="component" value="Chromosome 8"/>
</dbReference>
<protein>
    <recommendedName>
        <fullName evidence="5">Temperature shock-inducible protein 1</fullName>
    </recommendedName>
</protein>
<keyword evidence="4" id="KW-1185">Reference proteome</keyword>
<evidence type="ECO:0000313" key="3">
    <source>
        <dbReference type="EMBL" id="CCD26304.1"/>
    </source>
</evidence>
<dbReference type="AlphaFoldDB" id="G0WEU3"/>
<gene>
    <name evidence="3" type="primary">NDAI0H01300</name>
    <name evidence="3" type="ordered locus">NDAI_0H01300</name>
</gene>
<dbReference type="InterPro" id="IPR050788">
    <property type="entry name" value="Yeast_SRP1/TIP1_CWP"/>
</dbReference>
<reference evidence="3 4" key="1">
    <citation type="journal article" date="2011" name="Proc. Natl. Acad. Sci. U.S.A.">
        <title>Evolutionary erosion of yeast sex chromosomes by mating-type switching accidents.</title>
        <authorList>
            <person name="Gordon J.L."/>
            <person name="Armisen D."/>
            <person name="Proux-Wera E."/>
            <person name="Oheigeartaigh S.S."/>
            <person name="Byrne K.P."/>
            <person name="Wolfe K.H."/>
        </authorList>
    </citation>
    <scope>NUCLEOTIDE SEQUENCE [LARGE SCALE GENOMIC DNA]</scope>
    <source>
        <strain evidence="4">ATCC 10597 / BCRC 20456 / CBS 421 / NBRC 0211 / NRRL Y-12639</strain>
    </source>
</reference>
<organism evidence="3 4">
    <name type="scientific">Naumovozyma dairenensis (strain ATCC 10597 / BCRC 20456 / CBS 421 / NBRC 0211 / NRRL Y-12639)</name>
    <name type="common">Saccharomyces dairenensis</name>
    <dbReference type="NCBI Taxonomy" id="1071378"/>
    <lineage>
        <taxon>Eukaryota</taxon>
        <taxon>Fungi</taxon>
        <taxon>Dikarya</taxon>
        <taxon>Ascomycota</taxon>
        <taxon>Saccharomycotina</taxon>
        <taxon>Saccharomycetes</taxon>
        <taxon>Saccharomycetales</taxon>
        <taxon>Saccharomycetaceae</taxon>
        <taxon>Naumovozyma</taxon>
    </lineage>
</organism>
<proteinExistence type="predicted"/>
<dbReference type="PANTHER" id="PTHR31002:SF34">
    <property type="entry name" value="CELL WALL PROTEIN CWP1-RELATED"/>
    <property type="match status" value="1"/>
</dbReference>
<dbReference type="InterPro" id="IPR000992">
    <property type="entry name" value="SRP1_TIP1"/>
</dbReference>
<dbReference type="GeneID" id="11495835"/>
<evidence type="ECO:0000256" key="1">
    <source>
        <dbReference type="SAM" id="MobiDB-lite"/>
    </source>
</evidence>
<dbReference type="Pfam" id="PF00660">
    <property type="entry name" value="SRP1_TIP1"/>
    <property type="match status" value="1"/>
</dbReference>
<evidence type="ECO:0000256" key="2">
    <source>
        <dbReference type="SAM" id="SignalP"/>
    </source>
</evidence>
<sequence>MSVTKTTVLLASLAAIASAQSGYEVAEFNAILVDVQAHLQEYMSLAMNNADFTIPSGVLEVYEQLTTYTDETYTTLFSAINFAQVTTVMEQVPWYSSRLIPIISSYMEAHSITETDGASSVVATSAAASSIVSSSAAASSSSGAVSSSSSAADSSSLSASSASSSSAASSSSSAASSSSSAASSSSSSSASASSTAASNGTSSSSANAGAALNMGMFSAGMGAAIAGAAALLL</sequence>
<name>G0WEU3_NAUDC</name>
<dbReference type="GO" id="GO:0005199">
    <property type="term" value="F:structural constituent of cell wall"/>
    <property type="evidence" value="ECO:0007669"/>
    <property type="project" value="TreeGrafter"/>
</dbReference>
<dbReference type="HOGENOM" id="CLU_071083_1_1_1"/>